<dbReference type="AlphaFoldDB" id="M4BQY4"/>
<dbReference type="InParanoid" id="M4BQY4"/>
<dbReference type="HOGENOM" id="CLU_3054471_0_0_1"/>
<evidence type="ECO:0000313" key="1">
    <source>
        <dbReference type="EnsemblProtists" id="HpaP808823"/>
    </source>
</evidence>
<reference evidence="2" key="1">
    <citation type="journal article" date="2010" name="Science">
        <title>Signatures of adaptation to obligate biotrophy in the Hyaloperonospora arabidopsidis genome.</title>
        <authorList>
            <person name="Baxter L."/>
            <person name="Tripathy S."/>
            <person name="Ishaque N."/>
            <person name="Boot N."/>
            <person name="Cabral A."/>
            <person name="Kemen E."/>
            <person name="Thines M."/>
            <person name="Ah-Fong A."/>
            <person name="Anderson R."/>
            <person name="Badejoko W."/>
            <person name="Bittner-Eddy P."/>
            <person name="Boore J.L."/>
            <person name="Chibucos M.C."/>
            <person name="Coates M."/>
            <person name="Dehal P."/>
            <person name="Delehaunty K."/>
            <person name="Dong S."/>
            <person name="Downton P."/>
            <person name="Dumas B."/>
            <person name="Fabro G."/>
            <person name="Fronick C."/>
            <person name="Fuerstenberg S.I."/>
            <person name="Fulton L."/>
            <person name="Gaulin E."/>
            <person name="Govers F."/>
            <person name="Hughes L."/>
            <person name="Humphray S."/>
            <person name="Jiang R.H."/>
            <person name="Judelson H."/>
            <person name="Kamoun S."/>
            <person name="Kyung K."/>
            <person name="Meijer H."/>
            <person name="Minx P."/>
            <person name="Morris P."/>
            <person name="Nelson J."/>
            <person name="Phuntumart V."/>
            <person name="Qutob D."/>
            <person name="Rehmany A."/>
            <person name="Rougon-Cardoso A."/>
            <person name="Ryden P."/>
            <person name="Torto-Alalibo T."/>
            <person name="Studholme D."/>
            <person name="Wang Y."/>
            <person name="Win J."/>
            <person name="Wood J."/>
            <person name="Clifton S.W."/>
            <person name="Rogers J."/>
            <person name="Van den Ackerveken G."/>
            <person name="Jones J.D."/>
            <person name="McDowell J.M."/>
            <person name="Beynon J."/>
            <person name="Tyler B.M."/>
        </authorList>
    </citation>
    <scope>NUCLEOTIDE SEQUENCE [LARGE SCALE GENOMIC DNA]</scope>
    <source>
        <strain evidence="2">Emoy2</strain>
    </source>
</reference>
<dbReference type="Proteomes" id="UP000011713">
    <property type="component" value="Unassembled WGS sequence"/>
</dbReference>
<dbReference type="VEuPathDB" id="FungiDB:HpaG808823"/>
<keyword evidence="2" id="KW-1185">Reference proteome</keyword>
<organism evidence="1 2">
    <name type="scientific">Hyaloperonospora arabidopsidis (strain Emoy2)</name>
    <name type="common">Downy mildew agent</name>
    <name type="synonym">Peronospora arabidopsidis</name>
    <dbReference type="NCBI Taxonomy" id="559515"/>
    <lineage>
        <taxon>Eukaryota</taxon>
        <taxon>Sar</taxon>
        <taxon>Stramenopiles</taxon>
        <taxon>Oomycota</taxon>
        <taxon>Peronosporomycetes</taxon>
        <taxon>Peronosporales</taxon>
        <taxon>Peronosporaceae</taxon>
        <taxon>Hyaloperonospora</taxon>
    </lineage>
</organism>
<name>M4BQY4_HYAAE</name>
<sequence>MKTHVASHFSFVFFSRSRPKLCRSSPGRGSVRARTTMERRDTCSYHHPRFVKSI</sequence>
<accession>M4BQY4</accession>
<evidence type="ECO:0000313" key="2">
    <source>
        <dbReference type="Proteomes" id="UP000011713"/>
    </source>
</evidence>
<protein>
    <submittedName>
        <fullName evidence="1">Uncharacterized protein</fullName>
    </submittedName>
</protein>
<proteinExistence type="predicted"/>
<dbReference type="EMBL" id="JH598602">
    <property type="status" value="NOT_ANNOTATED_CDS"/>
    <property type="molecule type" value="Genomic_DNA"/>
</dbReference>
<reference evidence="1" key="2">
    <citation type="submission" date="2015-06" db="UniProtKB">
        <authorList>
            <consortium name="EnsemblProtists"/>
        </authorList>
    </citation>
    <scope>IDENTIFICATION</scope>
    <source>
        <strain evidence="1">Emoy2</strain>
    </source>
</reference>
<dbReference type="EnsemblProtists" id="HpaT808823">
    <property type="protein sequence ID" value="HpaP808823"/>
    <property type="gene ID" value="HpaG808823"/>
</dbReference>